<dbReference type="Proteomes" id="UP001156666">
    <property type="component" value="Unassembled WGS sequence"/>
</dbReference>
<dbReference type="EMBL" id="BSOH01000035">
    <property type="protein sequence ID" value="GLR19749.1"/>
    <property type="molecule type" value="Genomic_DNA"/>
</dbReference>
<dbReference type="RefSeq" id="WP_235295420.1">
    <property type="nucleotide sequence ID" value="NZ_BSOH01000035.1"/>
</dbReference>
<dbReference type="AlphaFoldDB" id="A0AA37SU80"/>
<accession>A0AA37SU80</accession>
<organism evidence="1 2">
    <name type="scientific">Portibacter lacus</name>
    <dbReference type="NCBI Taxonomy" id="1099794"/>
    <lineage>
        <taxon>Bacteria</taxon>
        <taxon>Pseudomonadati</taxon>
        <taxon>Bacteroidota</taxon>
        <taxon>Saprospiria</taxon>
        <taxon>Saprospirales</taxon>
        <taxon>Haliscomenobacteraceae</taxon>
        <taxon>Portibacter</taxon>
    </lineage>
</organism>
<evidence type="ECO:0000313" key="2">
    <source>
        <dbReference type="Proteomes" id="UP001156666"/>
    </source>
</evidence>
<comment type="caution">
    <text evidence="1">The sequence shown here is derived from an EMBL/GenBank/DDBJ whole genome shotgun (WGS) entry which is preliminary data.</text>
</comment>
<keyword evidence="2" id="KW-1185">Reference proteome</keyword>
<evidence type="ECO:0000313" key="1">
    <source>
        <dbReference type="EMBL" id="GLR19749.1"/>
    </source>
</evidence>
<protein>
    <submittedName>
        <fullName evidence="1">Uncharacterized protein</fullName>
    </submittedName>
</protein>
<reference evidence="1" key="2">
    <citation type="submission" date="2023-01" db="EMBL/GenBank/DDBJ databases">
        <title>Draft genome sequence of Portibacter lacus strain NBRC 108769.</title>
        <authorList>
            <person name="Sun Q."/>
            <person name="Mori K."/>
        </authorList>
    </citation>
    <scope>NUCLEOTIDE SEQUENCE</scope>
    <source>
        <strain evidence="1">NBRC 108769</strain>
    </source>
</reference>
<name>A0AA37SU80_9BACT</name>
<proteinExistence type="predicted"/>
<reference evidence="1" key="1">
    <citation type="journal article" date="2014" name="Int. J. Syst. Evol. Microbiol.">
        <title>Complete genome sequence of Corynebacterium casei LMG S-19264T (=DSM 44701T), isolated from a smear-ripened cheese.</title>
        <authorList>
            <consortium name="US DOE Joint Genome Institute (JGI-PGF)"/>
            <person name="Walter F."/>
            <person name="Albersmeier A."/>
            <person name="Kalinowski J."/>
            <person name="Ruckert C."/>
        </authorList>
    </citation>
    <scope>NUCLEOTIDE SEQUENCE</scope>
    <source>
        <strain evidence="1">NBRC 108769</strain>
    </source>
</reference>
<gene>
    <name evidence="1" type="ORF">GCM10007940_43650</name>
</gene>
<sequence>MFSESNYLLRSNSYQEISNLRKEKIGRDVLDVAGEVQPRVNVRYCNSYFTSKLRGVGKIQLNTYAVYWDVAVTTSNWKKGVFGWYKIKADQLINQGYVNIRYKNTPISSWTYLNAGAYNSSYGSKKKDIYLTIKSWYSGPPAVEFLDADVEHKITDHGSLVSCTNMI</sequence>